<dbReference type="Pfam" id="PF07244">
    <property type="entry name" value="POTRA"/>
    <property type="match status" value="1"/>
</dbReference>
<evidence type="ECO:0000256" key="2">
    <source>
        <dbReference type="ARBA" id="ARBA00009055"/>
    </source>
</evidence>
<organism evidence="10 11">
    <name type="scientific">Sulfurospirillum tamanense</name>
    <dbReference type="NCBI Taxonomy" id="2813362"/>
    <lineage>
        <taxon>Bacteria</taxon>
        <taxon>Pseudomonadati</taxon>
        <taxon>Campylobacterota</taxon>
        <taxon>Epsilonproteobacteria</taxon>
        <taxon>Campylobacterales</taxon>
        <taxon>Sulfurospirillaceae</taxon>
        <taxon>Sulfurospirillum</taxon>
    </lineage>
</organism>
<keyword evidence="5" id="KW-0812">Transmembrane</keyword>
<dbReference type="InterPro" id="IPR005565">
    <property type="entry name" value="Hemolysn_activator_HlyB_C"/>
</dbReference>
<dbReference type="PROSITE" id="PS51779">
    <property type="entry name" value="POTRA"/>
    <property type="match status" value="1"/>
</dbReference>
<feature type="domain" description="POTRA" evidence="9">
    <location>
        <begin position="322"/>
        <end position="397"/>
    </location>
</feature>
<dbReference type="InterPro" id="IPR034746">
    <property type="entry name" value="POTRA"/>
</dbReference>
<gene>
    <name evidence="10" type="ORF">JWV37_01985</name>
</gene>
<evidence type="ECO:0000256" key="3">
    <source>
        <dbReference type="ARBA" id="ARBA00022448"/>
    </source>
</evidence>
<evidence type="ECO:0000313" key="10">
    <source>
        <dbReference type="EMBL" id="MBN2963535.1"/>
    </source>
</evidence>
<evidence type="ECO:0000256" key="8">
    <source>
        <dbReference type="ARBA" id="ARBA00023237"/>
    </source>
</evidence>
<comment type="similarity">
    <text evidence="2">Belongs to the TPS (TC 1.B.20) family.</text>
</comment>
<evidence type="ECO:0000256" key="4">
    <source>
        <dbReference type="ARBA" id="ARBA00022452"/>
    </source>
</evidence>
<evidence type="ECO:0000256" key="7">
    <source>
        <dbReference type="ARBA" id="ARBA00023136"/>
    </source>
</evidence>
<reference evidence="11" key="1">
    <citation type="submission" date="2021-02" db="EMBL/GenBank/DDBJ databases">
        <title>Sulfurospirillum tamanensis sp. nov.</title>
        <authorList>
            <person name="Merkel A.Y."/>
        </authorList>
    </citation>
    <scope>NUCLEOTIDE SEQUENCE [LARGE SCALE GENOMIC DNA]</scope>
    <source>
        <strain evidence="11">T05b</strain>
    </source>
</reference>
<evidence type="ECO:0000256" key="6">
    <source>
        <dbReference type="ARBA" id="ARBA00022927"/>
    </source>
</evidence>
<comment type="subcellular location">
    <subcellularLocation>
        <location evidence="1">Cell outer membrane</location>
    </subcellularLocation>
</comment>
<reference evidence="10 11" key="2">
    <citation type="submission" date="2021-02" db="EMBL/GenBank/DDBJ databases">
        <title>Sulfurospirillum tamanensis sp. nov.</title>
        <authorList>
            <person name="Frolova A."/>
            <person name="Merkel A."/>
            <person name="Slobodkin A."/>
        </authorList>
    </citation>
    <scope>NUCLEOTIDE SEQUENCE [LARGE SCALE GENOMIC DNA]</scope>
    <source>
        <strain evidence="10 11">T05b</strain>
    </source>
</reference>
<keyword evidence="7" id="KW-0472">Membrane</keyword>
<dbReference type="PANTHER" id="PTHR34597">
    <property type="entry name" value="SLR1661 PROTEIN"/>
    <property type="match status" value="1"/>
</dbReference>
<evidence type="ECO:0000256" key="1">
    <source>
        <dbReference type="ARBA" id="ARBA00004442"/>
    </source>
</evidence>
<accession>A0ABS2WPH0</accession>
<dbReference type="RefSeq" id="WP_205457973.1">
    <property type="nucleotide sequence ID" value="NZ_JAFHKK010000002.1"/>
</dbReference>
<comment type="caution">
    <text evidence="10">The sequence shown here is derived from an EMBL/GenBank/DDBJ whole genome shotgun (WGS) entry which is preliminary data.</text>
</comment>
<name>A0ABS2WPH0_9BACT</name>
<protein>
    <recommendedName>
        <fullName evidence="9">POTRA domain-containing protein</fullName>
    </recommendedName>
</protein>
<dbReference type="InterPro" id="IPR013686">
    <property type="entry name" value="Polypept-transport_assoc_ShlB"/>
</dbReference>
<evidence type="ECO:0000313" key="11">
    <source>
        <dbReference type="Proteomes" id="UP000703590"/>
    </source>
</evidence>
<keyword evidence="8" id="KW-0998">Cell outer membrane</keyword>
<proteinExistence type="inferred from homology"/>
<dbReference type="Gene3D" id="3.10.20.310">
    <property type="entry name" value="membrane protein fhac"/>
    <property type="match status" value="3"/>
</dbReference>
<keyword evidence="6" id="KW-0653">Protein transport</keyword>
<dbReference type="InterPro" id="IPR010827">
    <property type="entry name" value="BamA/TamA_POTRA"/>
</dbReference>
<dbReference type="Gene3D" id="2.40.160.50">
    <property type="entry name" value="membrane protein fhac: a member of the omp85/tpsb transporter family"/>
    <property type="match status" value="1"/>
</dbReference>
<dbReference type="EMBL" id="JAFHKK010000002">
    <property type="protein sequence ID" value="MBN2963535.1"/>
    <property type="molecule type" value="Genomic_DNA"/>
</dbReference>
<keyword evidence="3" id="KW-0813">Transport</keyword>
<dbReference type="PANTHER" id="PTHR34597:SF1">
    <property type="entry name" value="HEME_HEMOPEXIN TRANSPORTER PROTEIN HUXB"/>
    <property type="match status" value="1"/>
</dbReference>
<dbReference type="InterPro" id="IPR051544">
    <property type="entry name" value="TPS_OM_transporter"/>
</dbReference>
<dbReference type="Pfam" id="PF03865">
    <property type="entry name" value="ShlB"/>
    <property type="match status" value="1"/>
</dbReference>
<keyword evidence="11" id="KW-1185">Reference proteome</keyword>
<evidence type="ECO:0000259" key="9">
    <source>
        <dbReference type="PROSITE" id="PS51779"/>
    </source>
</evidence>
<evidence type="ECO:0000256" key="5">
    <source>
        <dbReference type="ARBA" id="ARBA00022692"/>
    </source>
</evidence>
<sequence length="809" mass="88846">MALHVKNNWERIVPFSLIAASMLLAQTPPSTGDILRQVEPPKIVEPKRSDDVPVVTLPEILEETKPSTVESAVGPVGPSSLKATSTPTIQGFAFVGNDSVDDASLQEALASFVGQPLTPVIIAAAEEAATVFYQSKGFKKAKAYAFSDAIHKGTITLAIRARNHETLANDPKRVTSTMPQSVLEKAFYPGVLVKAFAFEGNEAITAKELHTQVSIHEGRTLSTKELLGVADTIIAYYRSRGFKNARAYLFKDNITDDGIVTYTIDTKDHQTHEKNPNRIHPSDTFPFATIPIAKTPERVSKPPVQQPVAPEAPKVKASEPSALINTFVFSGNTTIPSSELESLVVSYAGKTLSLSQLEEITSLITRRYRAKGYFVARAYIPTQVIEENKVEIAIIEGRYGEFYITNNSLVNDTLIQGMMDDIKGKDSISTDTLERAMLLINDTPGATITQADVKPGKHIGTSDFVITASPSSRYNGYILADNHGSPYTGENRLMGGFSINSPFGWGDKLSLNGLISDDTNLDNARIAYGFPLYFSGTRGELSYSRTTYSLGDIYKPLDAVGLSEGVTFEISHPLIRSRKENLSLFANLSAKKIEDKIRSTDTITKKSATTGSFGLRYDKSTLFLSKEANYNASFSFTAGDLDYKDAAQDTANTQGSYQKLNLELSQSLLLSPLWMWNNTLRAQYALSNKNLDGSEDFSVGGNGGVRAYPDGELSAENGYVYTTELRYSLPMLKGISHQVGVFYGIGRTYMSDNTVGFEAKTLQNAGVSYYVSYRDFFLHTHLASRIDSKKVESEDNYRTRFFVQGGWVF</sequence>
<reference evidence="10 11" key="3">
    <citation type="submission" date="2021-02" db="EMBL/GenBank/DDBJ databases">
        <authorList>
            <person name="Merkel A.Y."/>
        </authorList>
    </citation>
    <scope>NUCLEOTIDE SEQUENCE [LARGE SCALE GENOMIC DNA]</scope>
    <source>
        <strain evidence="10 11">T05b</strain>
    </source>
</reference>
<keyword evidence="4" id="KW-1134">Transmembrane beta strand</keyword>
<dbReference type="Pfam" id="PF08479">
    <property type="entry name" value="POTRA_2"/>
    <property type="match status" value="1"/>
</dbReference>
<dbReference type="Proteomes" id="UP000703590">
    <property type="component" value="Unassembled WGS sequence"/>
</dbReference>